<keyword evidence="3" id="KW-1185">Reference proteome</keyword>
<reference evidence="2 3" key="1">
    <citation type="journal article" date="2009" name="Int. J. Syst. Evol. Microbiol.">
        <title>Paenibacillus contaminans sp. nov., isolated from a contaminated laboratory plate.</title>
        <authorList>
            <person name="Chou J.H."/>
            <person name="Lee J.H."/>
            <person name="Lin M.C."/>
            <person name="Chang P.S."/>
            <person name="Arun A.B."/>
            <person name="Young C.C."/>
            <person name="Chen W.M."/>
        </authorList>
    </citation>
    <scope>NUCLEOTIDE SEQUENCE [LARGE SCALE GENOMIC DNA]</scope>
    <source>
        <strain evidence="2 3">CKOBP-6</strain>
    </source>
</reference>
<feature type="signal peptide" evidence="1">
    <location>
        <begin position="1"/>
        <end position="21"/>
    </location>
</feature>
<evidence type="ECO:0008006" key="4">
    <source>
        <dbReference type="Google" id="ProtNLM"/>
    </source>
</evidence>
<dbReference type="Pfam" id="PF13798">
    <property type="entry name" value="PCYCGC"/>
    <property type="match status" value="1"/>
</dbReference>
<dbReference type="OrthoDB" id="2654667at2"/>
<comment type="caution">
    <text evidence="2">The sequence shown here is derived from an EMBL/GenBank/DDBJ whole genome shotgun (WGS) entry which is preliminary data.</text>
</comment>
<accession>A0A329LMF5</accession>
<evidence type="ECO:0000256" key="1">
    <source>
        <dbReference type="SAM" id="SignalP"/>
    </source>
</evidence>
<keyword evidence="1" id="KW-0732">Signal</keyword>
<dbReference type="Proteomes" id="UP000250369">
    <property type="component" value="Unassembled WGS sequence"/>
</dbReference>
<name>A0A329LMF5_9BACL</name>
<gene>
    <name evidence="2" type="ORF">DQG23_40190</name>
</gene>
<dbReference type="PROSITE" id="PS51257">
    <property type="entry name" value="PROKAR_LIPOPROTEIN"/>
    <property type="match status" value="1"/>
</dbReference>
<evidence type="ECO:0000313" key="2">
    <source>
        <dbReference type="EMBL" id="RAV09074.1"/>
    </source>
</evidence>
<sequence length="162" mass="17669">MKKLFAAKLGLAIVLSLSACGAPKDEASSSHAQHQLPNGDVQEKTASADKLPKFLDGQNDTMVAAYKLAAKNTDLLKWIPCYCGCADSADHKSNQNCFVKEKLEDGSIVWDDHGTRCIVCVNIAVTSIKMKEEGKTPKEIRTYIDQTYSKGYAPPTKTEMPS</sequence>
<proteinExistence type="predicted"/>
<protein>
    <recommendedName>
        <fullName evidence="4">Lipoprotein</fullName>
    </recommendedName>
</protein>
<feature type="chain" id="PRO_5038884970" description="Lipoprotein" evidence="1">
    <location>
        <begin position="22"/>
        <end position="162"/>
    </location>
</feature>
<dbReference type="RefSeq" id="WP_113036687.1">
    <property type="nucleotide sequence ID" value="NZ_QMFB01000053.1"/>
</dbReference>
<organism evidence="2 3">
    <name type="scientific">Paenibacillus contaminans</name>
    <dbReference type="NCBI Taxonomy" id="450362"/>
    <lineage>
        <taxon>Bacteria</taxon>
        <taxon>Bacillati</taxon>
        <taxon>Bacillota</taxon>
        <taxon>Bacilli</taxon>
        <taxon>Bacillales</taxon>
        <taxon>Paenibacillaceae</taxon>
        <taxon>Paenibacillus</taxon>
    </lineage>
</organism>
<dbReference type="EMBL" id="QMFB01000053">
    <property type="protein sequence ID" value="RAV09074.1"/>
    <property type="molecule type" value="Genomic_DNA"/>
</dbReference>
<dbReference type="AlphaFoldDB" id="A0A329LMF5"/>
<evidence type="ECO:0000313" key="3">
    <source>
        <dbReference type="Proteomes" id="UP000250369"/>
    </source>
</evidence>
<dbReference type="InterPro" id="IPR025673">
    <property type="entry name" value="PCYCGC"/>
</dbReference>